<evidence type="ECO:0000259" key="2">
    <source>
        <dbReference type="PROSITE" id="PS51192"/>
    </source>
</evidence>
<accession>A0A6G7YB57</accession>
<dbReference type="PANTHER" id="PTHR47396">
    <property type="entry name" value="TYPE I RESTRICTION ENZYME ECOKI R PROTEIN"/>
    <property type="match status" value="1"/>
</dbReference>
<protein>
    <submittedName>
        <fullName evidence="3">DEAD/DEAH box helicase family protein</fullName>
    </submittedName>
</protein>
<dbReference type="GO" id="GO:0016787">
    <property type="term" value="F:hydrolase activity"/>
    <property type="evidence" value="ECO:0007669"/>
    <property type="project" value="InterPro"/>
</dbReference>
<dbReference type="GO" id="GO:0004386">
    <property type="term" value="F:helicase activity"/>
    <property type="evidence" value="ECO:0007669"/>
    <property type="project" value="UniProtKB-KW"/>
</dbReference>
<dbReference type="InterPro" id="IPR014001">
    <property type="entry name" value="Helicase_ATP-bd"/>
</dbReference>
<organism evidence="3 4">
    <name type="scientific">Propioniciclava coleopterorum</name>
    <dbReference type="NCBI Taxonomy" id="2714937"/>
    <lineage>
        <taxon>Bacteria</taxon>
        <taxon>Bacillati</taxon>
        <taxon>Actinomycetota</taxon>
        <taxon>Actinomycetes</taxon>
        <taxon>Propionibacteriales</taxon>
        <taxon>Propionibacteriaceae</taxon>
        <taxon>Propioniciclava</taxon>
    </lineage>
</organism>
<keyword evidence="3" id="KW-0547">Nucleotide-binding</keyword>
<keyword evidence="3" id="KW-0067">ATP-binding</keyword>
<evidence type="ECO:0000313" key="4">
    <source>
        <dbReference type="Proteomes" id="UP000501058"/>
    </source>
</evidence>
<dbReference type="Pfam" id="PF08463">
    <property type="entry name" value="EcoEI_R_C"/>
    <property type="match status" value="1"/>
</dbReference>
<feature type="region of interest" description="Disordered" evidence="1">
    <location>
        <begin position="518"/>
        <end position="540"/>
    </location>
</feature>
<dbReference type="InterPro" id="IPR013670">
    <property type="entry name" value="EcoEI_R_C_dom"/>
</dbReference>
<dbReference type="AlphaFoldDB" id="A0A6G7YB57"/>
<dbReference type="Pfam" id="PF00271">
    <property type="entry name" value="Helicase_C"/>
    <property type="match status" value="1"/>
</dbReference>
<keyword evidence="4" id="KW-1185">Reference proteome</keyword>
<dbReference type="CDD" id="cd18032">
    <property type="entry name" value="DEXHc_RE_I_III_res"/>
    <property type="match status" value="1"/>
</dbReference>
<gene>
    <name evidence="3" type="ORF">G7070_08280</name>
</gene>
<dbReference type="InterPro" id="IPR027417">
    <property type="entry name" value="P-loop_NTPase"/>
</dbReference>
<keyword evidence="3" id="KW-0378">Hydrolase</keyword>
<dbReference type="GO" id="GO:0006304">
    <property type="term" value="P:DNA modification"/>
    <property type="evidence" value="ECO:0007669"/>
    <property type="project" value="InterPro"/>
</dbReference>
<dbReference type="PROSITE" id="PS51192">
    <property type="entry name" value="HELICASE_ATP_BIND_1"/>
    <property type="match status" value="1"/>
</dbReference>
<dbReference type="InterPro" id="IPR001650">
    <property type="entry name" value="Helicase_C-like"/>
</dbReference>
<dbReference type="NCBIfam" id="NF046051">
    <property type="entry name" value="restrict_EcoAI"/>
    <property type="match status" value="1"/>
</dbReference>
<dbReference type="InterPro" id="IPR050742">
    <property type="entry name" value="Helicase_Restrict-Modif_Enz"/>
</dbReference>
<reference evidence="3 4" key="1">
    <citation type="submission" date="2020-03" db="EMBL/GenBank/DDBJ databases">
        <title>Propioniciclava sp. nov., isolated from Hydrophilus acuminatus.</title>
        <authorList>
            <person name="Hyun D.-W."/>
            <person name="Bae J.-W."/>
        </authorList>
    </citation>
    <scope>NUCLEOTIDE SEQUENCE [LARGE SCALE GENOMIC DNA]</scope>
    <source>
        <strain evidence="3 4">HDW11</strain>
    </source>
</reference>
<dbReference type="Pfam" id="PF04851">
    <property type="entry name" value="ResIII"/>
    <property type="match status" value="1"/>
</dbReference>
<dbReference type="Proteomes" id="UP000501058">
    <property type="component" value="Chromosome"/>
</dbReference>
<dbReference type="GO" id="GO:0005829">
    <property type="term" value="C:cytosol"/>
    <property type="evidence" value="ECO:0007669"/>
    <property type="project" value="TreeGrafter"/>
</dbReference>
<dbReference type="CDD" id="cd18799">
    <property type="entry name" value="SF2_C_EcoAI-like"/>
    <property type="match status" value="1"/>
</dbReference>
<dbReference type="PANTHER" id="PTHR47396:SF1">
    <property type="entry name" value="ATP-DEPENDENT HELICASE IRC3-RELATED"/>
    <property type="match status" value="1"/>
</dbReference>
<dbReference type="EMBL" id="CP049865">
    <property type="protein sequence ID" value="QIK73881.1"/>
    <property type="molecule type" value="Genomic_DNA"/>
</dbReference>
<dbReference type="Gene3D" id="3.90.1570.30">
    <property type="match status" value="1"/>
</dbReference>
<evidence type="ECO:0000313" key="3">
    <source>
        <dbReference type="EMBL" id="QIK73881.1"/>
    </source>
</evidence>
<sequence>MLEAAPGLMTAVVEAKREYRAASDGLQQALRYAQQLDVPLAYATNGVEIIEHNLRTGRERRVSEFAAPAVAWDEYQLLHRLQTADSGLVRQPLNRGRRNAAGEVITPRYYQAVAINRVLAAIARGDRRVLLLMATGTGKTFTAMQIVAKLRAYEAAVRPQRNYRVLYLADRDQLLSQPMRKDFTPAFGGELLNRVRGGVDTSREIYFATYQALAAGGDRDSLFEAFRPDFFDLVIVDECHRGSAEENSAWRAVLDYFADAVQLGLTATPRSDRVNSYDYFGNPVYRYTLRQGIEDGFLAPYRVRRVMLSPDAEGWEPAPGLLDRLGREVPEGVYSTRDFERVVALLARTQLAARHLSGILRRDPTARCIVFCVDTEHADEMRRALVDENPDLIATDPEWVVRIVGIEGEKERLLGDFTDPDKISPVVATTSRLLSTGVDVEDLKFVVLFRPVGSMVEFKQIIGRGTRLFPDKGKTSFEIIDYVGATVLFEDPAFDGYPTDITREVVDADGAVVRAEPVVPDGERSVTGEPLDDPSVEEPVPEFEVLDPPEAGSGRPPGRKLYVDDGDFRVVGEARLVPDVASGRLLLTEYGAWVRERIAAEGDEDTLRERWSRVPSRHALASSLEAQGIDVDSLVESAGLTDSDPLDALLQVAWNRPARTRSERVRQVRQQHAAELAAQTAEARAVLEGLLARYEEFGVTDLETTEVFRLEPLGDLGSPVDLARIFGGGDVLRAQLERVQSWLYAA</sequence>
<proteinExistence type="predicted"/>
<keyword evidence="3" id="KW-0347">Helicase</keyword>
<dbReference type="KEGG" id="prv:G7070_08280"/>
<dbReference type="SMART" id="SM00487">
    <property type="entry name" value="DEXDc"/>
    <property type="match status" value="1"/>
</dbReference>
<feature type="compositionally biased region" description="Acidic residues" evidence="1">
    <location>
        <begin position="530"/>
        <end position="540"/>
    </location>
</feature>
<dbReference type="GO" id="GO:0005524">
    <property type="term" value="F:ATP binding"/>
    <property type="evidence" value="ECO:0007669"/>
    <property type="project" value="InterPro"/>
</dbReference>
<dbReference type="REBASE" id="396853">
    <property type="entry name" value="PspHDW11ORF8225P"/>
</dbReference>
<dbReference type="GO" id="GO:0003677">
    <property type="term" value="F:DNA binding"/>
    <property type="evidence" value="ECO:0007669"/>
    <property type="project" value="InterPro"/>
</dbReference>
<dbReference type="Gene3D" id="3.40.50.300">
    <property type="entry name" value="P-loop containing nucleotide triphosphate hydrolases"/>
    <property type="match status" value="2"/>
</dbReference>
<feature type="domain" description="Helicase ATP-binding" evidence="2">
    <location>
        <begin position="120"/>
        <end position="287"/>
    </location>
</feature>
<evidence type="ECO:0000256" key="1">
    <source>
        <dbReference type="SAM" id="MobiDB-lite"/>
    </source>
</evidence>
<dbReference type="SUPFAM" id="SSF52540">
    <property type="entry name" value="P-loop containing nucleoside triphosphate hydrolases"/>
    <property type="match status" value="1"/>
</dbReference>
<dbReference type="InterPro" id="IPR006935">
    <property type="entry name" value="Helicase/UvrB_N"/>
</dbReference>
<name>A0A6G7YB57_9ACTN</name>